<dbReference type="PaxDb" id="2903-EOD38000"/>
<dbReference type="GO" id="GO:0005737">
    <property type="term" value="C:cytoplasm"/>
    <property type="evidence" value="ECO:0007669"/>
    <property type="project" value="InterPro"/>
</dbReference>
<dbReference type="HOGENOM" id="CLU_1211730_0_0_1"/>
<dbReference type="GeneID" id="17283270"/>
<proteinExistence type="predicted"/>
<dbReference type="PANTHER" id="PTHR12298">
    <property type="entry name" value="PCDC2 PROGRAMMED CELL DEATH PROTEIN 2 -RELATED"/>
    <property type="match status" value="1"/>
</dbReference>
<dbReference type="Pfam" id="PF04194">
    <property type="entry name" value="PDCD2_C"/>
    <property type="match status" value="1"/>
</dbReference>
<dbReference type="EnsemblProtists" id="EOD38000">
    <property type="protein sequence ID" value="EOD38000"/>
    <property type="gene ID" value="EMIHUDRAFT_200373"/>
</dbReference>
<evidence type="ECO:0000313" key="2">
    <source>
        <dbReference type="EnsemblProtists" id="EOD38000"/>
    </source>
</evidence>
<reference evidence="2" key="2">
    <citation type="submission" date="2024-10" db="UniProtKB">
        <authorList>
            <consortium name="EnsemblProtists"/>
        </authorList>
    </citation>
    <scope>IDENTIFICATION</scope>
</reference>
<dbReference type="RefSeq" id="XP_005790429.1">
    <property type="nucleotide sequence ID" value="XM_005790372.1"/>
</dbReference>
<dbReference type="AlphaFoldDB" id="A0A0D3KQG5"/>
<sequence length="229" mass="24708">MPSGYYSDSSDDEEEPTVMLGFAADVSEPSLLARNHFPSKLGGAPAWLDPVNLPTERQLRCGASGEPLRFVAQVYAAASDEPHAFHRSILLFLSPHGPSLSRPGAEEQEEAVEDLRSQDPRLTEFGAFTARLARAPAQAVRYCFEEGAAPLWAGKAGRAPDPVPACPLCGGPRRFEMQLMPQALHYLGAPDFATVAIYTCAASCAIWPLSRRQAQPAEAASKPRSGMRD</sequence>
<name>A0A0D3KQG5_EMIH1</name>
<dbReference type="STRING" id="2903.R1FG42"/>
<protein>
    <recommendedName>
        <fullName evidence="1">Programmed cell death protein 2 C-terminal domain-containing protein</fullName>
    </recommendedName>
</protein>
<keyword evidence="3" id="KW-1185">Reference proteome</keyword>
<accession>A0A0D3KQG5</accession>
<dbReference type="PANTHER" id="PTHR12298:SF4">
    <property type="entry name" value="PROGRAMMED CELL DEATH PROTEIN 2"/>
    <property type="match status" value="1"/>
</dbReference>
<dbReference type="KEGG" id="ehx:EMIHUDRAFT_200373"/>
<evidence type="ECO:0000259" key="1">
    <source>
        <dbReference type="Pfam" id="PF04194"/>
    </source>
</evidence>
<reference evidence="3" key="1">
    <citation type="journal article" date="2013" name="Nature">
        <title>Pan genome of the phytoplankton Emiliania underpins its global distribution.</title>
        <authorList>
            <person name="Read B.A."/>
            <person name="Kegel J."/>
            <person name="Klute M.J."/>
            <person name="Kuo A."/>
            <person name="Lefebvre S.C."/>
            <person name="Maumus F."/>
            <person name="Mayer C."/>
            <person name="Miller J."/>
            <person name="Monier A."/>
            <person name="Salamov A."/>
            <person name="Young J."/>
            <person name="Aguilar M."/>
            <person name="Claverie J.M."/>
            <person name="Frickenhaus S."/>
            <person name="Gonzalez K."/>
            <person name="Herman E.K."/>
            <person name="Lin Y.C."/>
            <person name="Napier J."/>
            <person name="Ogata H."/>
            <person name="Sarno A.F."/>
            <person name="Shmutz J."/>
            <person name="Schroeder D."/>
            <person name="de Vargas C."/>
            <person name="Verret F."/>
            <person name="von Dassow P."/>
            <person name="Valentin K."/>
            <person name="Van de Peer Y."/>
            <person name="Wheeler G."/>
            <person name="Dacks J.B."/>
            <person name="Delwiche C.F."/>
            <person name="Dyhrman S.T."/>
            <person name="Glockner G."/>
            <person name="John U."/>
            <person name="Richards T."/>
            <person name="Worden A.Z."/>
            <person name="Zhang X."/>
            <person name="Grigoriev I.V."/>
            <person name="Allen A.E."/>
            <person name="Bidle K."/>
            <person name="Borodovsky M."/>
            <person name="Bowler C."/>
            <person name="Brownlee C."/>
            <person name="Cock J.M."/>
            <person name="Elias M."/>
            <person name="Gladyshev V.N."/>
            <person name="Groth M."/>
            <person name="Guda C."/>
            <person name="Hadaegh A."/>
            <person name="Iglesias-Rodriguez M.D."/>
            <person name="Jenkins J."/>
            <person name="Jones B.M."/>
            <person name="Lawson T."/>
            <person name="Leese F."/>
            <person name="Lindquist E."/>
            <person name="Lobanov A."/>
            <person name="Lomsadze A."/>
            <person name="Malik S.B."/>
            <person name="Marsh M.E."/>
            <person name="Mackinder L."/>
            <person name="Mock T."/>
            <person name="Mueller-Roeber B."/>
            <person name="Pagarete A."/>
            <person name="Parker M."/>
            <person name="Probert I."/>
            <person name="Quesneville H."/>
            <person name="Raines C."/>
            <person name="Rensing S.A."/>
            <person name="Riano-Pachon D.M."/>
            <person name="Richier S."/>
            <person name="Rokitta S."/>
            <person name="Shiraiwa Y."/>
            <person name="Soanes D.M."/>
            <person name="van der Giezen M."/>
            <person name="Wahlund T.M."/>
            <person name="Williams B."/>
            <person name="Wilson W."/>
            <person name="Wolfe G."/>
            <person name="Wurch L.L."/>
        </authorList>
    </citation>
    <scope>NUCLEOTIDE SEQUENCE</scope>
</reference>
<dbReference type="InterPro" id="IPR007320">
    <property type="entry name" value="PDCD2_C"/>
</dbReference>
<feature type="domain" description="Programmed cell death protein 2 C-terminal" evidence="1">
    <location>
        <begin position="125"/>
        <end position="206"/>
    </location>
</feature>
<evidence type="ECO:0000313" key="3">
    <source>
        <dbReference type="Proteomes" id="UP000013827"/>
    </source>
</evidence>
<dbReference type="eggNOG" id="KOG2061">
    <property type="taxonomic scope" value="Eukaryota"/>
</dbReference>
<organism evidence="2 3">
    <name type="scientific">Emiliania huxleyi (strain CCMP1516)</name>
    <dbReference type="NCBI Taxonomy" id="280463"/>
    <lineage>
        <taxon>Eukaryota</taxon>
        <taxon>Haptista</taxon>
        <taxon>Haptophyta</taxon>
        <taxon>Prymnesiophyceae</taxon>
        <taxon>Isochrysidales</taxon>
        <taxon>Noelaerhabdaceae</taxon>
        <taxon>Emiliania</taxon>
    </lineage>
</organism>
<dbReference type="Proteomes" id="UP000013827">
    <property type="component" value="Unassembled WGS sequence"/>
</dbReference>